<keyword evidence="2" id="KW-1185">Reference proteome</keyword>
<organism evidence="1 2">
    <name type="scientific">Haloarcula saliterrae</name>
    <dbReference type="NCBI Taxonomy" id="2950534"/>
    <lineage>
        <taxon>Archaea</taxon>
        <taxon>Methanobacteriati</taxon>
        <taxon>Methanobacteriota</taxon>
        <taxon>Stenosarchaea group</taxon>
        <taxon>Halobacteria</taxon>
        <taxon>Halobacteriales</taxon>
        <taxon>Haloarculaceae</taxon>
        <taxon>Haloarcula</taxon>
    </lineage>
</organism>
<dbReference type="RefSeq" id="WP_310918974.1">
    <property type="nucleotide sequence ID" value="NZ_JAMQON010000002.1"/>
</dbReference>
<evidence type="ECO:0000313" key="2">
    <source>
        <dbReference type="Proteomes" id="UP001259659"/>
    </source>
</evidence>
<dbReference type="Proteomes" id="UP001259659">
    <property type="component" value="Unassembled WGS sequence"/>
</dbReference>
<dbReference type="Pfam" id="PF26448">
    <property type="entry name" value="DUF8127"/>
    <property type="match status" value="1"/>
</dbReference>
<reference evidence="1 2" key="1">
    <citation type="submission" date="2022-06" db="EMBL/GenBank/DDBJ databases">
        <title>Haloarcula sp. a new haloarchaeum isolate from saline soil.</title>
        <authorList>
            <person name="Strakova D."/>
            <person name="Galisteo C."/>
            <person name="Sanchez-Porro C."/>
            <person name="Ventosa A."/>
        </authorList>
    </citation>
    <scope>NUCLEOTIDE SEQUENCE [LARGE SCALE GENOMIC DNA]</scope>
    <source>
        <strain evidence="1 2">S1CR25-12</strain>
    </source>
</reference>
<dbReference type="EMBL" id="JAMQON010000002">
    <property type="protein sequence ID" value="MDS0259364.1"/>
    <property type="molecule type" value="Genomic_DNA"/>
</dbReference>
<dbReference type="InterPro" id="IPR058440">
    <property type="entry name" value="DUF8127"/>
</dbReference>
<proteinExistence type="predicted"/>
<comment type="caution">
    <text evidence="1">The sequence shown here is derived from an EMBL/GenBank/DDBJ whole genome shotgun (WGS) entry which is preliminary data.</text>
</comment>
<evidence type="ECO:0000313" key="1">
    <source>
        <dbReference type="EMBL" id="MDS0259364.1"/>
    </source>
</evidence>
<name>A0ABU2FAR6_9EURY</name>
<accession>A0ABU2FAR6</accession>
<sequence>MADPLRRTALLVMAALFITTPVWGPALDITGRDYQYQAALVTVDDNRIQVEGDHSELNGFDAIDCFEEPRHSRRCAVESRIVNGSSIQAPYPGARNGARSSRLDVREPYVAFADTGRVYERTTGWNDSAEAYVLGLERTNASRVFELYSQPVGQSARPVRRTVETGSAWADDSLSEPVLVSSSGRYYIVYVADTRSTLGEKPLTERLFELISFGIGILLFERARRGG</sequence>
<protein>
    <submittedName>
        <fullName evidence="1">Uncharacterized protein</fullName>
    </submittedName>
</protein>
<gene>
    <name evidence="1" type="ORF">NDI56_08170</name>
</gene>